<dbReference type="OrthoDB" id="1844152at2759"/>
<keyword evidence="5 6" id="KW-0408">Iron</keyword>
<dbReference type="GO" id="GO:0020037">
    <property type="term" value="F:heme binding"/>
    <property type="evidence" value="ECO:0007669"/>
    <property type="project" value="InterPro"/>
</dbReference>
<organism evidence="9 10">
    <name type="scientific">Russula ochroleuca</name>
    <dbReference type="NCBI Taxonomy" id="152965"/>
    <lineage>
        <taxon>Eukaryota</taxon>
        <taxon>Fungi</taxon>
        <taxon>Dikarya</taxon>
        <taxon>Basidiomycota</taxon>
        <taxon>Agaricomycotina</taxon>
        <taxon>Agaricomycetes</taxon>
        <taxon>Russulales</taxon>
        <taxon>Russulaceae</taxon>
        <taxon>Russula</taxon>
    </lineage>
</organism>
<dbReference type="GO" id="GO:0016705">
    <property type="term" value="F:oxidoreductase activity, acting on paired donors, with incorporation or reduction of molecular oxygen"/>
    <property type="evidence" value="ECO:0007669"/>
    <property type="project" value="InterPro"/>
</dbReference>
<dbReference type="CDD" id="cd11041">
    <property type="entry name" value="CYP503A1-like"/>
    <property type="match status" value="1"/>
</dbReference>
<evidence type="ECO:0000256" key="7">
    <source>
        <dbReference type="RuleBase" id="RU000461"/>
    </source>
</evidence>
<comment type="similarity">
    <text evidence="2 7">Belongs to the cytochrome P450 family.</text>
</comment>
<keyword evidence="4 7" id="KW-0560">Oxidoreductase</keyword>
<keyword evidence="7" id="KW-0503">Monooxygenase</keyword>
<name>A0A9P5JYD3_9AGAM</name>
<evidence type="ECO:0000313" key="10">
    <source>
        <dbReference type="Proteomes" id="UP000759537"/>
    </source>
</evidence>
<keyword evidence="10" id="KW-1185">Reference proteome</keyword>
<evidence type="ECO:0000256" key="1">
    <source>
        <dbReference type="ARBA" id="ARBA00001971"/>
    </source>
</evidence>
<gene>
    <name evidence="9" type="ORF">DFH94DRAFT_656152</name>
</gene>
<keyword evidence="6 7" id="KW-0349">Heme</keyword>
<dbReference type="Proteomes" id="UP000759537">
    <property type="component" value="Unassembled WGS sequence"/>
</dbReference>
<reference evidence="9" key="1">
    <citation type="submission" date="2019-10" db="EMBL/GenBank/DDBJ databases">
        <authorList>
            <consortium name="DOE Joint Genome Institute"/>
            <person name="Kuo A."/>
            <person name="Miyauchi S."/>
            <person name="Kiss E."/>
            <person name="Drula E."/>
            <person name="Kohler A."/>
            <person name="Sanchez-Garcia M."/>
            <person name="Andreopoulos B."/>
            <person name="Barry K.W."/>
            <person name="Bonito G."/>
            <person name="Buee M."/>
            <person name="Carver A."/>
            <person name="Chen C."/>
            <person name="Cichocki N."/>
            <person name="Clum A."/>
            <person name="Culley D."/>
            <person name="Crous P.W."/>
            <person name="Fauchery L."/>
            <person name="Girlanda M."/>
            <person name="Hayes R."/>
            <person name="Keri Z."/>
            <person name="LaButti K."/>
            <person name="Lipzen A."/>
            <person name="Lombard V."/>
            <person name="Magnuson J."/>
            <person name="Maillard F."/>
            <person name="Morin E."/>
            <person name="Murat C."/>
            <person name="Nolan M."/>
            <person name="Ohm R."/>
            <person name="Pangilinan J."/>
            <person name="Pereira M."/>
            <person name="Perotto S."/>
            <person name="Peter M."/>
            <person name="Riley R."/>
            <person name="Sitrit Y."/>
            <person name="Stielow B."/>
            <person name="Szollosi G."/>
            <person name="Zifcakova L."/>
            <person name="Stursova M."/>
            <person name="Spatafora J.W."/>
            <person name="Tedersoo L."/>
            <person name="Vaario L.-M."/>
            <person name="Yamada A."/>
            <person name="Yan M."/>
            <person name="Wang P."/>
            <person name="Xu J."/>
            <person name="Bruns T."/>
            <person name="Baldrian P."/>
            <person name="Vilgalys R."/>
            <person name="Henrissat B."/>
            <person name="Grigoriev I.V."/>
            <person name="Hibbett D."/>
            <person name="Nagy L.G."/>
            <person name="Martin F.M."/>
        </authorList>
    </citation>
    <scope>NUCLEOTIDE SEQUENCE</scope>
    <source>
        <strain evidence="9">Prilba</strain>
    </source>
</reference>
<keyword evidence="3 6" id="KW-0479">Metal-binding</keyword>
<keyword evidence="8" id="KW-0472">Membrane</keyword>
<keyword evidence="8" id="KW-0812">Transmembrane</keyword>
<comment type="caution">
    <text evidence="9">The sequence shown here is derived from an EMBL/GenBank/DDBJ whole genome shotgun (WGS) entry which is preliminary data.</text>
</comment>
<protein>
    <submittedName>
        <fullName evidence="9">Cytochrome P450</fullName>
    </submittedName>
</protein>
<dbReference type="SUPFAM" id="SSF48264">
    <property type="entry name" value="Cytochrome P450"/>
    <property type="match status" value="1"/>
</dbReference>
<dbReference type="PROSITE" id="PS00086">
    <property type="entry name" value="CYTOCHROME_P450"/>
    <property type="match status" value="1"/>
</dbReference>
<dbReference type="InterPro" id="IPR001128">
    <property type="entry name" value="Cyt_P450"/>
</dbReference>
<feature type="binding site" description="axial binding residue" evidence="6">
    <location>
        <position position="454"/>
    </location>
    <ligand>
        <name>heme</name>
        <dbReference type="ChEBI" id="CHEBI:30413"/>
    </ligand>
    <ligandPart>
        <name>Fe</name>
        <dbReference type="ChEBI" id="CHEBI:18248"/>
    </ligandPart>
</feature>
<evidence type="ECO:0000256" key="3">
    <source>
        <dbReference type="ARBA" id="ARBA00022723"/>
    </source>
</evidence>
<keyword evidence="8" id="KW-1133">Transmembrane helix</keyword>
<accession>A0A9P5JYD3</accession>
<evidence type="ECO:0000256" key="8">
    <source>
        <dbReference type="SAM" id="Phobius"/>
    </source>
</evidence>
<dbReference type="InterPro" id="IPR017972">
    <property type="entry name" value="Cyt_P450_CS"/>
</dbReference>
<proteinExistence type="inferred from homology"/>
<dbReference type="AlphaFoldDB" id="A0A9P5JYD3"/>
<reference evidence="9" key="2">
    <citation type="journal article" date="2020" name="Nat. Commun.">
        <title>Large-scale genome sequencing of mycorrhizal fungi provides insights into the early evolution of symbiotic traits.</title>
        <authorList>
            <person name="Miyauchi S."/>
            <person name="Kiss E."/>
            <person name="Kuo A."/>
            <person name="Drula E."/>
            <person name="Kohler A."/>
            <person name="Sanchez-Garcia M."/>
            <person name="Morin E."/>
            <person name="Andreopoulos B."/>
            <person name="Barry K.W."/>
            <person name="Bonito G."/>
            <person name="Buee M."/>
            <person name="Carver A."/>
            <person name="Chen C."/>
            <person name="Cichocki N."/>
            <person name="Clum A."/>
            <person name="Culley D."/>
            <person name="Crous P.W."/>
            <person name="Fauchery L."/>
            <person name="Girlanda M."/>
            <person name="Hayes R.D."/>
            <person name="Keri Z."/>
            <person name="LaButti K."/>
            <person name="Lipzen A."/>
            <person name="Lombard V."/>
            <person name="Magnuson J."/>
            <person name="Maillard F."/>
            <person name="Murat C."/>
            <person name="Nolan M."/>
            <person name="Ohm R.A."/>
            <person name="Pangilinan J."/>
            <person name="Pereira M.F."/>
            <person name="Perotto S."/>
            <person name="Peter M."/>
            <person name="Pfister S."/>
            <person name="Riley R."/>
            <person name="Sitrit Y."/>
            <person name="Stielow J.B."/>
            <person name="Szollosi G."/>
            <person name="Zifcakova L."/>
            <person name="Stursova M."/>
            <person name="Spatafora J.W."/>
            <person name="Tedersoo L."/>
            <person name="Vaario L.M."/>
            <person name="Yamada A."/>
            <person name="Yan M."/>
            <person name="Wang P."/>
            <person name="Xu J."/>
            <person name="Bruns T."/>
            <person name="Baldrian P."/>
            <person name="Vilgalys R."/>
            <person name="Dunand C."/>
            <person name="Henrissat B."/>
            <person name="Grigoriev I.V."/>
            <person name="Hibbett D."/>
            <person name="Nagy L.G."/>
            <person name="Martin F.M."/>
        </authorList>
    </citation>
    <scope>NUCLEOTIDE SEQUENCE</scope>
    <source>
        <strain evidence="9">Prilba</strain>
    </source>
</reference>
<dbReference type="InterPro" id="IPR036396">
    <property type="entry name" value="Cyt_P450_sf"/>
</dbReference>
<dbReference type="InterPro" id="IPR002403">
    <property type="entry name" value="Cyt_P450_E_grp-IV"/>
</dbReference>
<evidence type="ECO:0000256" key="2">
    <source>
        <dbReference type="ARBA" id="ARBA00010617"/>
    </source>
</evidence>
<evidence type="ECO:0000256" key="5">
    <source>
        <dbReference type="ARBA" id="ARBA00023004"/>
    </source>
</evidence>
<feature type="transmembrane region" description="Helical" evidence="8">
    <location>
        <begin position="12"/>
        <end position="30"/>
    </location>
</feature>
<dbReference type="GO" id="GO:0004497">
    <property type="term" value="F:monooxygenase activity"/>
    <property type="evidence" value="ECO:0007669"/>
    <property type="project" value="UniProtKB-KW"/>
</dbReference>
<dbReference type="PRINTS" id="PR00465">
    <property type="entry name" value="EP450IV"/>
</dbReference>
<evidence type="ECO:0000256" key="4">
    <source>
        <dbReference type="ARBA" id="ARBA00023002"/>
    </source>
</evidence>
<evidence type="ECO:0000313" key="9">
    <source>
        <dbReference type="EMBL" id="KAF8471432.1"/>
    </source>
</evidence>
<dbReference type="GO" id="GO:0005506">
    <property type="term" value="F:iron ion binding"/>
    <property type="evidence" value="ECO:0007669"/>
    <property type="project" value="InterPro"/>
</dbReference>
<comment type="cofactor">
    <cofactor evidence="1 6">
        <name>heme</name>
        <dbReference type="ChEBI" id="CHEBI:30413"/>
    </cofactor>
</comment>
<dbReference type="PANTHER" id="PTHR46206">
    <property type="entry name" value="CYTOCHROME P450"/>
    <property type="match status" value="1"/>
</dbReference>
<dbReference type="EMBL" id="WHVB01000023">
    <property type="protein sequence ID" value="KAF8471432.1"/>
    <property type="molecule type" value="Genomic_DNA"/>
</dbReference>
<evidence type="ECO:0000256" key="6">
    <source>
        <dbReference type="PIRSR" id="PIRSR602403-1"/>
    </source>
</evidence>
<dbReference type="Gene3D" id="1.10.630.10">
    <property type="entry name" value="Cytochrome P450"/>
    <property type="match status" value="1"/>
</dbReference>
<sequence length="509" mass="57799">MLDESTLGVPFGPFLTGFLILVVSAFIASYRQADPLLDAVPTVRFKDPILSYLSAFRFNFGNGALMLKEGYENTKPGLFKIATFRRWIVVPSGSGLIEEVMKAPDNVISVVEPLLDVLQTRYTLVFLNMDDMYHRGVVRSKLTRNIAATFDQVHDELVSALRDCIPTTGHEWVKVSIMPTMQRIVCQASGRVFVGVPLCRDHDYQTLVINFIVNLIQSGFIISCFPKFLKPIVARLICRVPTHVRQTMEFIRPIVEERSAKMKEFGQNWDDAPSDMLMWLMSEAKGVERSLEGWARRLLMLNFASIHSTSLTFTQVLYRLLAHPEYIEPFRQEVEAVVAEEGWTKAGMDKMRKIDSFVRETQRIDGPIFVGLNRLSLSPFTFSNGVTIPAGTLFGLPVHSVHMDEEIYPNAQEFDGFRFLKLREKEGDDVLAARHQMVTTSAELLGFGLGRHSCPGRFLAANEVKALLAHIIVTYDIKFEEGKGVPREYRLPSFRAPRNANILFRKRQR</sequence>
<dbReference type="Pfam" id="PF00067">
    <property type="entry name" value="p450"/>
    <property type="match status" value="1"/>
</dbReference>